<name>A0ABV8VQZ8_9NOCA</name>
<dbReference type="Pfam" id="PF10592">
    <property type="entry name" value="AIPR"/>
    <property type="match status" value="1"/>
</dbReference>
<organism evidence="2 3">
    <name type="scientific">Nocardia halotolerans</name>
    <dbReference type="NCBI Taxonomy" id="1755878"/>
    <lineage>
        <taxon>Bacteria</taxon>
        <taxon>Bacillati</taxon>
        <taxon>Actinomycetota</taxon>
        <taxon>Actinomycetes</taxon>
        <taxon>Mycobacteriales</taxon>
        <taxon>Nocardiaceae</taxon>
        <taxon>Nocardia</taxon>
    </lineage>
</organism>
<gene>
    <name evidence="2" type="ORF">ACFO5K_27050</name>
</gene>
<dbReference type="InterPro" id="IPR018891">
    <property type="entry name" value="AIPR_C"/>
</dbReference>
<sequence length="586" mass="65605">MDILTESKMRSFAEKNGFSGKQSDQFEWYVASIYTERYIGGNIKLLDDIVIGGGDDQGVDVVAIVINGEVITDPSDVDSVTYDREDNDVRVIYIQAKTSEKYDTKLIAKFLHGIEVCTKAAAKRTSLPKGSTLSQSVAILEEVIDRIDRFRTSRIPVDIYYVTTAKHPGTDALQESQVSTAVERIRDLDVYNDDLALRLHGKNELSAKEKERKGPQNVEFNFSRKSSIPDAEGIEQAYIGIVEASELIKVLFDGESIRPGIFDDNVRLYQGDNNQVNQRIYATLDSPRREMFPFLNNGLTIVARKLTNVADKFSISGYQVVNGGQTSHQLVRWYRNLSEIQRSGLDLSSIWIPIKVIATSSTDIVSEVTIATNLQTSIASTDIQASTQDAKNVQQYFEQSGQDGLRYARQSGESVESSGFTRLRVVSTPDLNRAVASCIFGDSSRAIGSPNELTTEDSYVWDGVPVALYFVSAWIVYRVESYFRRRDTLGNQALKAAKYHVAMLVAAQTFPDLVQVYGDRNQRRVLQVVEQQASNGKWKEGIDQSVENAVHLVRNHFTIVINEGRSLRKDDVRARKVQTDLLDAIM</sequence>
<dbReference type="RefSeq" id="WP_378568729.1">
    <property type="nucleotide sequence ID" value="NZ_JBHSDL010000042.1"/>
</dbReference>
<proteinExistence type="predicted"/>
<dbReference type="Proteomes" id="UP001595844">
    <property type="component" value="Unassembled WGS sequence"/>
</dbReference>
<evidence type="ECO:0000313" key="3">
    <source>
        <dbReference type="Proteomes" id="UP001595844"/>
    </source>
</evidence>
<comment type="caution">
    <text evidence="2">The sequence shown here is derived from an EMBL/GenBank/DDBJ whole genome shotgun (WGS) entry which is preliminary data.</text>
</comment>
<evidence type="ECO:0000313" key="2">
    <source>
        <dbReference type="EMBL" id="MFC4377741.1"/>
    </source>
</evidence>
<evidence type="ECO:0000259" key="1">
    <source>
        <dbReference type="Pfam" id="PF10592"/>
    </source>
</evidence>
<keyword evidence="3" id="KW-1185">Reference proteome</keyword>
<dbReference type="EMBL" id="JBHSDL010000042">
    <property type="protein sequence ID" value="MFC4377741.1"/>
    <property type="molecule type" value="Genomic_DNA"/>
</dbReference>
<reference evidence="3" key="1">
    <citation type="journal article" date="2019" name="Int. J. Syst. Evol. Microbiol.">
        <title>The Global Catalogue of Microorganisms (GCM) 10K type strain sequencing project: providing services to taxonomists for standard genome sequencing and annotation.</title>
        <authorList>
            <consortium name="The Broad Institute Genomics Platform"/>
            <consortium name="The Broad Institute Genome Sequencing Center for Infectious Disease"/>
            <person name="Wu L."/>
            <person name="Ma J."/>
        </authorList>
    </citation>
    <scope>NUCLEOTIDE SEQUENCE [LARGE SCALE GENOMIC DNA]</scope>
    <source>
        <strain evidence="3">IBRC-M 10490</strain>
    </source>
</reference>
<protein>
    <submittedName>
        <fullName evidence="2">AIPR family protein</fullName>
    </submittedName>
</protein>
<accession>A0ABV8VQZ8</accession>
<feature type="domain" description="Abortive phage infection protein C-terminal" evidence="1">
    <location>
        <begin position="262"/>
        <end position="418"/>
    </location>
</feature>